<dbReference type="Pfam" id="PF13641">
    <property type="entry name" value="Glyco_tranf_2_3"/>
    <property type="match status" value="1"/>
</dbReference>
<keyword evidence="1" id="KW-0808">Transferase</keyword>
<dbReference type="AlphaFoldDB" id="A0A367YTQ3"/>
<keyword evidence="2" id="KW-1185">Reference proteome</keyword>
<comment type="caution">
    <text evidence="1">The sequence shown here is derived from an EMBL/GenBank/DDBJ whole genome shotgun (WGS) entry which is preliminary data.</text>
</comment>
<organism evidence="1 2">
    <name type="scientific">Desertihabitans brevis</name>
    <dbReference type="NCBI Taxonomy" id="2268447"/>
    <lineage>
        <taxon>Bacteria</taxon>
        <taxon>Bacillati</taxon>
        <taxon>Actinomycetota</taxon>
        <taxon>Actinomycetes</taxon>
        <taxon>Propionibacteriales</taxon>
        <taxon>Propionibacteriaceae</taxon>
        <taxon>Desertihabitans</taxon>
    </lineage>
</organism>
<dbReference type="Gene3D" id="3.90.550.10">
    <property type="entry name" value="Spore Coat Polysaccharide Biosynthesis Protein SpsA, Chain A"/>
    <property type="match status" value="1"/>
</dbReference>
<name>A0A367YTQ3_9ACTN</name>
<dbReference type="EMBL" id="QOUI01000007">
    <property type="protein sequence ID" value="RCK69137.1"/>
    <property type="molecule type" value="Genomic_DNA"/>
</dbReference>
<dbReference type="SUPFAM" id="SSF53448">
    <property type="entry name" value="Nucleotide-diphospho-sugar transferases"/>
    <property type="match status" value="1"/>
</dbReference>
<dbReference type="InterPro" id="IPR029044">
    <property type="entry name" value="Nucleotide-diphossugar_trans"/>
</dbReference>
<accession>A0A367YTQ3</accession>
<proteinExistence type="predicted"/>
<sequence>MSGARDALLLRRLARRAAAVPQLQGLLTSGAGATGRQTLLGHTGLHPDEVRALERELPLAIRLRHWRPGGRTRVDVLLHLADGPSGTDALLDLAGRRVPVVSADADVRAVLGQAPAGDRTSLLAEARALAAQPLLRDRRAHQQWRALRQAQGAGTGGSQEAGATPSVSAVVPTMRPHQLEHVLATIGAQRHPSVELVLVTHGFTPDEGDLRRWRAERGVEHLVVRHADASLTLGACLRLGVAAAAGDLVAKMDDDNHYGPHYLSDLVAHARQTGAETVGKGAHYVHLTGPRATMLRFADRELAWSPFVQGGTLLTPREVLADVPFADVPRAVDTTFLEALRRQGGRVWSADRFSFVSIRHTAADTHTWPISDYDLLSRAARLELFGDPVPHVTV</sequence>
<dbReference type="Proteomes" id="UP000252770">
    <property type="component" value="Unassembled WGS sequence"/>
</dbReference>
<dbReference type="GO" id="GO:0016740">
    <property type="term" value="F:transferase activity"/>
    <property type="evidence" value="ECO:0007669"/>
    <property type="project" value="UniProtKB-KW"/>
</dbReference>
<protein>
    <submittedName>
        <fullName evidence="1">Glycosyltransferase family 2 protein</fullName>
    </submittedName>
</protein>
<gene>
    <name evidence="1" type="ORF">DT076_12390</name>
</gene>
<evidence type="ECO:0000313" key="2">
    <source>
        <dbReference type="Proteomes" id="UP000252770"/>
    </source>
</evidence>
<reference evidence="1 2" key="1">
    <citation type="submission" date="2018-07" db="EMBL/GenBank/DDBJ databases">
        <title>Desertimonas flava gen. nov. sp. nov.</title>
        <authorList>
            <person name="Liu S."/>
        </authorList>
    </citation>
    <scope>NUCLEOTIDE SEQUENCE [LARGE SCALE GENOMIC DNA]</scope>
    <source>
        <strain evidence="1 2">16Sb5-5</strain>
    </source>
</reference>
<dbReference type="RefSeq" id="WP_114126993.1">
    <property type="nucleotide sequence ID" value="NZ_QOUI01000007.1"/>
</dbReference>
<evidence type="ECO:0000313" key="1">
    <source>
        <dbReference type="EMBL" id="RCK69137.1"/>
    </source>
</evidence>